<dbReference type="PANTHER" id="PTHR12874:SF9">
    <property type="entry name" value="F-BOX ONLY PROTEIN 48"/>
    <property type="match status" value="1"/>
</dbReference>
<dbReference type="InterPro" id="IPR036047">
    <property type="entry name" value="F-box-like_dom_sf"/>
</dbReference>
<keyword evidence="1" id="KW-0833">Ubl conjugation pathway</keyword>
<dbReference type="SMART" id="SM00256">
    <property type="entry name" value="FBOX"/>
    <property type="match status" value="1"/>
</dbReference>
<comment type="pathway">
    <text evidence="1">Protein modification; protein ubiquitination.</text>
</comment>
<dbReference type="GO" id="GO:0019005">
    <property type="term" value="C:SCF ubiquitin ligase complex"/>
    <property type="evidence" value="ECO:0007669"/>
    <property type="project" value="UniProtKB-UniRule"/>
</dbReference>
<dbReference type="Pfam" id="PF12937">
    <property type="entry name" value="F-box-like"/>
    <property type="match status" value="1"/>
</dbReference>
<dbReference type="SUPFAM" id="SSF81383">
    <property type="entry name" value="F-box domain"/>
    <property type="match status" value="1"/>
</dbReference>
<evidence type="ECO:0000313" key="4">
    <source>
        <dbReference type="Proteomes" id="UP000694700"/>
    </source>
</evidence>
<dbReference type="PROSITE" id="PS50181">
    <property type="entry name" value="FBOX"/>
    <property type="match status" value="1"/>
</dbReference>
<accession>A0A8C1T7Q9</accession>
<dbReference type="Gene3D" id="1.20.1280.50">
    <property type="match status" value="1"/>
</dbReference>
<reference evidence="3" key="1">
    <citation type="submission" date="2025-08" db="UniProtKB">
        <authorList>
            <consortium name="Ensembl"/>
        </authorList>
    </citation>
    <scope>IDENTIFICATION</scope>
</reference>
<dbReference type="Proteomes" id="UP000694700">
    <property type="component" value="Unplaced"/>
</dbReference>
<dbReference type="GO" id="GO:0005737">
    <property type="term" value="C:cytoplasm"/>
    <property type="evidence" value="ECO:0007669"/>
    <property type="project" value="TreeGrafter"/>
</dbReference>
<dbReference type="PANTHER" id="PTHR12874">
    <property type="entry name" value="F-BOX ONLY PROTEIN 48-RELATED"/>
    <property type="match status" value="1"/>
</dbReference>
<dbReference type="CDD" id="cd22113">
    <property type="entry name" value="F-box_FBXO48"/>
    <property type="match status" value="1"/>
</dbReference>
<feature type="domain" description="F-box" evidence="2">
    <location>
        <begin position="65"/>
        <end position="112"/>
    </location>
</feature>
<organism evidence="3 4">
    <name type="scientific">Cyprinus carpio</name>
    <name type="common">Common carp</name>
    <dbReference type="NCBI Taxonomy" id="7962"/>
    <lineage>
        <taxon>Eukaryota</taxon>
        <taxon>Metazoa</taxon>
        <taxon>Chordata</taxon>
        <taxon>Craniata</taxon>
        <taxon>Vertebrata</taxon>
        <taxon>Euteleostomi</taxon>
        <taxon>Actinopterygii</taxon>
        <taxon>Neopterygii</taxon>
        <taxon>Teleostei</taxon>
        <taxon>Ostariophysi</taxon>
        <taxon>Cypriniformes</taxon>
        <taxon>Cyprinidae</taxon>
        <taxon>Cyprininae</taxon>
        <taxon>Cyprinus</taxon>
    </lineage>
</organism>
<sequence length="188" mass="21179">MTGCVVQGHICSVIQIPGVGLNENKTETVLGCCEMQNVCKRSNSAIFSGDRASNLISGDQDPLQLNFTETLPTEMSVRIFSELDVRSLCRASLTCRHWNDIIDGSDQLWRSHCLTVLAVCRREVDGDRRAGCSWKVTLVRNYRKGCVKRRWLKGRYSNIRSADDIPPNSMCPLDVETWGEILEAELDR</sequence>
<dbReference type="Ensembl" id="ENSCCRT00015018560.1">
    <property type="protein sequence ID" value="ENSCCRP00015017917.1"/>
    <property type="gene ID" value="ENSCCRG00015007820.1"/>
</dbReference>
<proteinExistence type="predicted"/>
<dbReference type="InterPro" id="IPR001810">
    <property type="entry name" value="F-box_dom"/>
</dbReference>
<evidence type="ECO:0000256" key="1">
    <source>
        <dbReference type="RuleBase" id="RU369085"/>
    </source>
</evidence>
<protein>
    <submittedName>
        <fullName evidence="3">F-box protein 48</fullName>
    </submittedName>
</protein>
<name>A0A8C1T7Q9_CYPCA</name>
<evidence type="ECO:0000259" key="2">
    <source>
        <dbReference type="PROSITE" id="PS50181"/>
    </source>
</evidence>
<dbReference type="AlphaFoldDB" id="A0A8C1T7Q9"/>
<dbReference type="GO" id="GO:0031146">
    <property type="term" value="P:SCF-dependent proteasomal ubiquitin-dependent protein catabolic process"/>
    <property type="evidence" value="ECO:0007669"/>
    <property type="project" value="UniProtKB-UniRule"/>
</dbReference>
<evidence type="ECO:0000313" key="3">
    <source>
        <dbReference type="Ensembl" id="ENSCCRP00015017917.1"/>
    </source>
</evidence>
<dbReference type="GO" id="GO:0016567">
    <property type="term" value="P:protein ubiquitination"/>
    <property type="evidence" value="ECO:0007669"/>
    <property type="project" value="UniProtKB-UniRule"/>
</dbReference>